<dbReference type="PROSITE" id="PS52016">
    <property type="entry name" value="TONB_DEPENDENT_REC_3"/>
    <property type="match status" value="1"/>
</dbReference>
<evidence type="ECO:0000259" key="14">
    <source>
        <dbReference type="Pfam" id="PF07715"/>
    </source>
</evidence>
<dbReference type="Pfam" id="PF00593">
    <property type="entry name" value="TonB_dep_Rec_b-barrel"/>
    <property type="match status" value="1"/>
</dbReference>
<keyword evidence="6 11" id="KW-0798">TonB box</keyword>
<feature type="domain" description="TonB-dependent receptor-like beta-barrel" evidence="13">
    <location>
        <begin position="249"/>
        <end position="655"/>
    </location>
</feature>
<keyword evidence="8 15" id="KW-0675">Receptor</keyword>
<keyword evidence="9 10" id="KW-0998">Cell outer membrane</keyword>
<evidence type="ECO:0000256" key="4">
    <source>
        <dbReference type="ARBA" id="ARBA00022692"/>
    </source>
</evidence>
<feature type="domain" description="TonB-dependent receptor plug" evidence="14">
    <location>
        <begin position="52"/>
        <end position="156"/>
    </location>
</feature>
<comment type="caution">
    <text evidence="15">The sequence shown here is derived from an EMBL/GenBank/DDBJ whole genome shotgun (WGS) entry which is preliminary data.</text>
</comment>
<proteinExistence type="inferred from homology"/>
<evidence type="ECO:0000256" key="3">
    <source>
        <dbReference type="ARBA" id="ARBA00022452"/>
    </source>
</evidence>
<evidence type="ECO:0000256" key="9">
    <source>
        <dbReference type="ARBA" id="ARBA00023237"/>
    </source>
</evidence>
<sequence length="698" mass="77177">MRIGLLLITIFIFIATTNAQNKSAVSKQKKDSVSNDLREVVVTGEFQPQSLKNSVYRTRVINAERIRLKAATSIQQVLNTELGFRFSNDLTLGTTDVQMMGMSGRSVKILLDGVPMIDRGDARESLDQIDVNTIERIEIVEGPLSVSYGSDALVGVINVITKRAGKESLNINARVQEETAGNEYSPFGKSGKHSQHAGGSWQNKGWSVLAGLTRDEFNGFNVPGPTVIAENISPTYWKPKLKWMGNGKLGYRNDNFNMSYRFDYLDENIDSRGGYLKALNQSLRQQYITNRYIHVLQGDYRWNEKIQLSGSVAYNNLKRATKTVLHNYATGRDSLTAEQGQQDIAKFNTFALRTVLVYKMSDQISFQPGIEINRDGANGARIAGKPTISDYAFFISSELNLAKGFTLRPGLRFIKNSVYDAPPVVPTLNAKISLTDQLDLRLGYASGFRAPALRELYYDFRDSNHTILGNTNLKAEQSNNYTASLSFSGVETAGFSFKSVLSGYYNNIKNRIDLLTSATDITAATLVNVSKFKTTAGTLENTLIWKNVQATLGFSMLGTYNVLSENSSQLGETPQFVWSPEINTNLSYYFPELGATANLSAKFNGTRRNYESYIDKVDNLEKVRLAKVGSFTLLDLMLSKKIFKTLTLNAGVNNLLNVTTLSNTSLGSGGAHSSTGAPVPMGYGRSYVVGLSFNWSKD</sequence>
<dbReference type="Proteomes" id="UP000537204">
    <property type="component" value="Unassembled WGS sequence"/>
</dbReference>
<dbReference type="InterPro" id="IPR039426">
    <property type="entry name" value="TonB-dep_rcpt-like"/>
</dbReference>
<evidence type="ECO:0000313" key="16">
    <source>
        <dbReference type="Proteomes" id="UP000537204"/>
    </source>
</evidence>
<dbReference type="PANTHER" id="PTHR30069:SF29">
    <property type="entry name" value="HEMOGLOBIN AND HEMOGLOBIN-HAPTOGLOBIN-BINDING PROTEIN 1-RELATED"/>
    <property type="match status" value="1"/>
</dbReference>
<evidence type="ECO:0000256" key="10">
    <source>
        <dbReference type="PROSITE-ProRule" id="PRU01360"/>
    </source>
</evidence>
<evidence type="ECO:0000256" key="7">
    <source>
        <dbReference type="ARBA" id="ARBA00023136"/>
    </source>
</evidence>
<feature type="signal peptide" evidence="12">
    <location>
        <begin position="1"/>
        <end position="19"/>
    </location>
</feature>
<dbReference type="InterPro" id="IPR000531">
    <property type="entry name" value="Beta-barrel_TonB"/>
</dbReference>
<organism evidence="15 16">
    <name type="scientific">Pedobacter cryoconitis</name>
    <dbReference type="NCBI Taxonomy" id="188932"/>
    <lineage>
        <taxon>Bacteria</taxon>
        <taxon>Pseudomonadati</taxon>
        <taxon>Bacteroidota</taxon>
        <taxon>Sphingobacteriia</taxon>
        <taxon>Sphingobacteriales</taxon>
        <taxon>Sphingobacteriaceae</taxon>
        <taxon>Pedobacter</taxon>
    </lineage>
</organism>
<accession>A0A7W8ZIY7</accession>
<dbReference type="SUPFAM" id="SSF56935">
    <property type="entry name" value="Porins"/>
    <property type="match status" value="1"/>
</dbReference>
<dbReference type="RefSeq" id="WP_183879022.1">
    <property type="nucleotide sequence ID" value="NZ_JACHCE010000001.1"/>
</dbReference>
<name>A0A7W8ZIY7_9SPHI</name>
<gene>
    <name evidence="15" type="ORF">HDE68_000741</name>
</gene>
<comment type="subcellular location">
    <subcellularLocation>
        <location evidence="1 10">Cell outer membrane</location>
        <topology evidence="1 10">Multi-pass membrane protein</topology>
    </subcellularLocation>
</comment>
<evidence type="ECO:0000256" key="5">
    <source>
        <dbReference type="ARBA" id="ARBA00022729"/>
    </source>
</evidence>
<dbReference type="InterPro" id="IPR036942">
    <property type="entry name" value="Beta-barrel_TonB_sf"/>
</dbReference>
<dbReference type="PANTHER" id="PTHR30069">
    <property type="entry name" value="TONB-DEPENDENT OUTER MEMBRANE RECEPTOR"/>
    <property type="match status" value="1"/>
</dbReference>
<dbReference type="InterPro" id="IPR012910">
    <property type="entry name" value="Plug_dom"/>
</dbReference>
<evidence type="ECO:0000256" key="2">
    <source>
        <dbReference type="ARBA" id="ARBA00022448"/>
    </source>
</evidence>
<keyword evidence="3 10" id="KW-1134">Transmembrane beta strand</keyword>
<evidence type="ECO:0000256" key="11">
    <source>
        <dbReference type="RuleBase" id="RU003357"/>
    </source>
</evidence>
<dbReference type="Gene3D" id="2.40.170.20">
    <property type="entry name" value="TonB-dependent receptor, beta-barrel domain"/>
    <property type="match status" value="1"/>
</dbReference>
<evidence type="ECO:0000256" key="6">
    <source>
        <dbReference type="ARBA" id="ARBA00023077"/>
    </source>
</evidence>
<dbReference type="GO" id="GO:0009279">
    <property type="term" value="C:cell outer membrane"/>
    <property type="evidence" value="ECO:0007669"/>
    <property type="project" value="UniProtKB-SubCell"/>
</dbReference>
<dbReference type="EMBL" id="JACHCE010000001">
    <property type="protein sequence ID" value="MBB5634856.1"/>
    <property type="molecule type" value="Genomic_DNA"/>
</dbReference>
<evidence type="ECO:0000256" key="12">
    <source>
        <dbReference type="SAM" id="SignalP"/>
    </source>
</evidence>
<evidence type="ECO:0000259" key="13">
    <source>
        <dbReference type="Pfam" id="PF00593"/>
    </source>
</evidence>
<keyword evidence="7 10" id="KW-0472">Membrane</keyword>
<comment type="similarity">
    <text evidence="10 11">Belongs to the TonB-dependent receptor family.</text>
</comment>
<keyword evidence="5 12" id="KW-0732">Signal</keyword>
<dbReference type="GO" id="GO:0044718">
    <property type="term" value="P:siderophore transmembrane transport"/>
    <property type="evidence" value="ECO:0007669"/>
    <property type="project" value="TreeGrafter"/>
</dbReference>
<dbReference type="Pfam" id="PF07715">
    <property type="entry name" value="Plug"/>
    <property type="match status" value="1"/>
</dbReference>
<keyword evidence="4 10" id="KW-0812">Transmembrane</keyword>
<evidence type="ECO:0000256" key="1">
    <source>
        <dbReference type="ARBA" id="ARBA00004571"/>
    </source>
</evidence>
<reference evidence="15 16" key="1">
    <citation type="submission" date="2020-08" db="EMBL/GenBank/DDBJ databases">
        <title>Genomic Encyclopedia of Type Strains, Phase IV (KMG-V): Genome sequencing to study the core and pangenomes of soil and plant-associated prokaryotes.</title>
        <authorList>
            <person name="Whitman W."/>
        </authorList>
    </citation>
    <scope>NUCLEOTIDE SEQUENCE [LARGE SCALE GENOMIC DNA]</scope>
    <source>
        <strain evidence="15 16">S3M1</strain>
    </source>
</reference>
<dbReference type="AlphaFoldDB" id="A0A7W8ZIY7"/>
<keyword evidence="2 10" id="KW-0813">Transport</keyword>
<feature type="chain" id="PRO_5030854638" evidence="12">
    <location>
        <begin position="20"/>
        <end position="698"/>
    </location>
</feature>
<evidence type="ECO:0000256" key="8">
    <source>
        <dbReference type="ARBA" id="ARBA00023170"/>
    </source>
</evidence>
<dbReference type="GO" id="GO:0015344">
    <property type="term" value="F:siderophore uptake transmembrane transporter activity"/>
    <property type="evidence" value="ECO:0007669"/>
    <property type="project" value="TreeGrafter"/>
</dbReference>
<protein>
    <submittedName>
        <fullName evidence="15">Outer membrane receptor for ferrienterochelin and colicins</fullName>
    </submittedName>
</protein>
<dbReference type="Gene3D" id="2.170.130.10">
    <property type="entry name" value="TonB-dependent receptor, plug domain"/>
    <property type="match status" value="1"/>
</dbReference>
<dbReference type="InterPro" id="IPR037066">
    <property type="entry name" value="Plug_dom_sf"/>
</dbReference>
<evidence type="ECO:0000313" key="15">
    <source>
        <dbReference type="EMBL" id="MBB5634856.1"/>
    </source>
</evidence>
<dbReference type="CDD" id="cd01347">
    <property type="entry name" value="ligand_gated_channel"/>
    <property type="match status" value="1"/>
</dbReference>